<keyword evidence="2" id="KW-1185">Reference proteome</keyword>
<feature type="non-terminal residue" evidence="1">
    <location>
        <position position="121"/>
    </location>
</feature>
<dbReference type="AlphaFoldDB" id="A0A4Y7PIV9"/>
<dbReference type="EMBL" id="ML170308">
    <property type="protein sequence ID" value="TDL14782.1"/>
    <property type="molecule type" value="Genomic_DNA"/>
</dbReference>
<evidence type="ECO:0000313" key="1">
    <source>
        <dbReference type="EMBL" id="TDL14782.1"/>
    </source>
</evidence>
<organism evidence="1 2">
    <name type="scientific">Rickenella mellea</name>
    <dbReference type="NCBI Taxonomy" id="50990"/>
    <lineage>
        <taxon>Eukaryota</taxon>
        <taxon>Fungi</taxon>
        <taxon>Dikarya</taxon>
        <taxon>Basidiomycota</taxon>
        <taxon>Agaricomycotina</taxon>
        <taxon>Agaricomycetes</taxon>
        <taxon>Hymenochaetales</taxon>
        <taxon>Rickenellaceae</taxon>
        <taxon>Rickenella</taxon>
    </lineage>
</organism>
<dbReference type="VEuPathDB" id="FungiDB:BD410DRAFT_680055"/>
<feature type="non-terminal residue" evidence="1">
    <location>
        <position position="1"/>
    </location>
</feature>
<gene>
    <name evidence="1" type="ORF">BD410DRAFT_680055</name>
</gene>
<evidence type="ECO:0000313" key="2">
    <source>
        <dbReference type="Proteomes" id="UP000294933"/>
    </source>
</evidence>
<proteinExistence type="predicted"/>
<reference evidence="1 2" key="1">
    <citation type="submission" date="2018-06" db="EMBL/GenBank/DDBJ databases">
        <title>A transcriptomic atlas of mushroom development highlights an independent origin of complex multicellularity.</title>
        <authorList>
            <consortium name="DOE Joint Genome Institute"/>
            <person name="Krizsan K."/>
            <person name="Almasi E."/>
            <person name="Merenyi Z."/>
            <person name="Sahu N."/>
            <person name="Viragh M."/>
            <person name="Koszo T."/>
            <person name="Mondo S."/>
            <person name="Kiss B."/>
            <person name="Balint B."/>
            <person name="Kues U."/>
            <person name="Barry K."/>
            <person name="Hegedus J.C."/>
            <person name="Henrissat B."/>
            <person name="Johnson J."/>
            <person name="Lipzen A."/>
            <person name="Ohm R."/>
            <person name="Nagy I."/>
            <person name="Pangilinan J."/>
            <person name="Yan J."/>
            <person name="Xiong Y."/>
            <person name="Grigoriev I.V."/>
            <person name="Hibbett D.S."/>
            <person name="Nagy L.G."/>
        </authorList>
    </citation>
    <scope>NUCLEOTIDE SEQUENCE [LARGE SCALE GENOMIC DNA]</scope>
    <source>
        <strain evidence="1 2">SZMC22713</strain>
    </source>
</reference>
<accession>A0A4Y7PIV9</accession>
<dbReference type="Proteomes" id="UP000294933">
    <property type="component" value="Unassembled WGS sequence"/>
</dbReference>
<name>A0A4Y7PIV9_9AGAM</name>
<dbReference type="OrthoDB" id="2959849at2759"/>
<protein>
    <submittedName>
        <fullName evidence="1">Uncharacterized protein</fullName>
    </submittedName>
</protein>
<sequence>YKKAEESKSTNRATVYTFYCAQLSGENTKSKAKNERLRGKMTRYDCEGWLRVTVSDDMPDTVRVRIRHHSAHGKYTDIAIPDNIKELISQMSNSVPSQIWDRILQENPDTELTRKQIYAHW</sequence>